<name>A0AAD9LDA6_9STRA</name>
<dbReference type="Proteomes" id="UP001259832">
    <property type="component" value="Unassembled WGS sequence"/>
</dbReference>
<dbReference type="EMBL" id="JASMQC010000034">
    <property type="protein sequence ID" value="KAK1931432.1"/>
    <property type="molecule type" value="Genomic_DNA"/>
</dbReference>
<accession>A0AAD9LDA6</accession>
<keyword evidence="2" id="KW-1185">Reference proteome</keyword>
<evidence type="ECO:0000313" key="2">
    <source>
        <dbReference type="Proteomes" id="UP001259832"/>
    </source>
</evidence>
<evidence type="ECO:0000313" key="1">
    <source>
        <dbReference type="EMBL" id="KAK1931432.1"/>
    </source>
</evidence>
<dbReference type="AlphaFoldDB" id="A0AAD9LDA6"/>
<sequence>MFIRIAVLGEDHVAEMEFQERDTMRNVVERGIQKLNTSDFSLVGLIVVLQPVQTLYIGDKAFQDMQKGIISDNTPGFSLDNTMESWSTNMTQTGPGLQHDPKRIDFVFDVPQRTANNSRFLYAMERRNAGKRNFLYLSSPSLSLTC</sequence>
<proteinExistence type="predicted"/>
<gene>
    <name evidence="1" type="ORF">P3T76_013188</name>
</gene>
<comment type="caution">
    <text evidence="1">The sequence shown here is derived from an EMBL/GenBank/DDBJ whole genome shotgun (WGS) entry which is preliminary data.</text>
</comment>
<organism evidence="1 2">
    <name type="scientific">Phytophthora citrophthora</name>
    <dbReference type="NCBI Taxonomy" id="4793"/>
    <lineage>
        <taxon>Eukaryota</taxon>
        <taxon>Sar</taxon>
        <taxon>Stramenopiles</taxon>
        <taxon>Oomycota</taxon>
        <taxon>Peronosporomycetes</taxon>
        <taxon>Peronosporales</taxon>
        <taxon>Peronosporaceae</taxon>
        <taxon>Phytophthora</taxon>
    </lineage>
</organism>
<protein>
    <submittedName>
        <fullName evidence="1">Uncharacterized protein</fullName>
    </submittedName>
</protein>
<reference evidence="1" key="1">
    <citation type="submission" date="2023-08" db="EMBL/GenBank/DDBJ databases">
        <title>Reference Genome Resource for the Citrus Pathogen Phytophthora citrophthora.</title>
        <authorList>
            <person name="Moller H."/>
            <person name="Coetzee B."/>
            <person name="Rose L.J."/>
            <person name="Van Niekerk J.M."/>
        </authorList>
    </citation>
    <scope>NUCLEOTIDE SEQUENCE</scope>
    <source>
        <strain evidence="1">STE-U-9442</strain>
    </source>
</reference>